<dbReference type="EMBL" id="CP096659">
    <property type="protein sequence ID" value="UPV75966.1"/>
    <property type="molecule type" value="Genomic_DNA"/>
</dbReference>
<protein>
    <submittedName>
        <fullName evidence="2">PepSY domain-containing protein</fullName>
    </submittedName>
</protein>
<dbReference type="GeneID" id="72185107"/>
<gene>
    <name evidence="2" type="ORF">M0R89_07870</name>
</gene>
<name>A0A8U0HZ82_9EURY</name>
<evidence type="ECO:0000259" key="1">
    <source>
        <dbReference type="Pfam" id="PF03413"/>
    </source>
</evidence>
<dbReference type="Pfam" id="PF03413">
    <property type="entry name" value="PepSY"/>
    <property type="match status" value="1"/>
</dbReference>
<dbReference type="Proteomes" id="UP000830729">
    <property type="component" value="Chromosome"/>
</dbReference>
<keyword evidence="3" id="KW-1185">Reference proteome</keyword>
<proteinExistence type="predicted"/>
<dbReference type="RefSeq" id="WP_248652003.1">
    <property type="nucleotide sequence ID" value="NZ_CP096659.1"/>
</dbReference>
<dbReference type="Gene3D" id="3.10.450.40">
    <property type="match status" value="1"/>
</dbReference>
<evidence type="ECO:0000313" key="2">
    <source>
        <dbReference type="EMBL" id="UPV75966.1"/>
    </source>
</evidence>
<accession>A0A8U0HZ82</accession>
<dbReference type="AlphaFoldDB" id="A0A8U0HZ82"/>
<organism evidence="2 3">
    <name type="scientific">Halorussus limi</name>
    <dbReference type="NCBI Taxonomy" id="2938695"/>
    <lineage>
        <taxon>Archaea</taxon>
        <taxon>Methanobacteriati</taxon>
        <taxon>Methanobacteriota</taxon>
        <taxon>Stenosarchaea group</taxon>
        <taxon>Halobacteria</taxon>
        <taxon>Halobacteriales</taxon>
        <taxon>Haladaptataceae</taxon>
        <taxon>Halorussus</taxon>
    </lineage>
</organism>
<dbReference type="KEGG" id="halx:M0R89_07870"/>
<dbReference type="InterPro" id="IPR025711">
    <property type="entry name" value="PepSY"/>
</dbReference>
<evidence type="ECO:0000313" key="3">
    <source>
        <dbReference type="Proteomes" id="UP000830729"/>
    </source>
</evidence>
<reference evidence="2 3" key="1">
    <citation type="submission" date="2022-04" db="EMBL/GenBank/DDBJ databases">
        <title>Diverse halophilic archaea isolated from saline environments.</title>
        <authorList>
            <person name="Cui H.-L."/>
        </authorList>
    </citation>
    <scope>NUCLEOTIDE SEQUENCE [LARGE SCALE GENOMIC DNA]</scope>
    <source>
        <strain evidence="2 3">XZYJT49</strain>
    </source>
</reference>
<feature type="domain" description="PepSY" evidence="1">
    <location>
        <begin position="71"/>
        <end position="128"/>
    </location>
</feature>
<sequence>MNYNRLVSVGLVLCLLGGGLAGVTGADSLSAESQTTGATERPTESAVAPQADGVTNALQQGGQVNVSGLNVSAVEAVETAQNRTDGKAVVVGLATQNGTPVFNVSVLAENRSVSQVTVDATDRSVLGVRRNITVVDRQFLGGEAFDYAELRTVDEAIRLVRNETNGTVVNAGIRRGELVYGVGLRTPDGRQTQALVAATNGTLLGLQTRNATTTTTQSGA</sequence>